<protein>
    <recommendedName>
        <fullName evidence="4">HTH luxR-type domain-containing protein</fullName>
    </recommendedName>
</protein>
<keyword evidence="6" id="KW-1185">Reference proteome</keyword>
<dbReference type="InterPro" id="IPR036388">
    <property type="entry name" value="WH-like_DNA-bd_sf"/>
</dbReference>
<dbReference type="PRINTS" id="PR00038">
    <property type="entry name" value="HTHLUXR"/>
</dbReference>
<dbReference type="InterPro" id="IPR016032">
    <property type="entry name" value="Sig_transdc_resp-reg_C-effctor"/>
</dbReference>
<dbReference type="Proteomes" id="UP000487268">
    <property type="component" value="Unassembled WGS sequence"/>
</dbReference>
<name>A0A7K0BYH2_9ACTN</name>
<evidence type="ECO:0000256" key="2">
    <source>
        <dbReference type="ARBA" id="ARBA00023125"/>
    </source>
</evidence>
<dbReference type="EMBL" id="WEGH01000002">
    <property type="protein sequence ID" value="MQY05912.1"/>
    <property type="molecule type" value="Genomic_DNA"/>
</dbReference>
<evidence type="ECO:0000313" key="6">
    <source>
        <dbReference type="Proteomes" id="UP000487268"/>
    </source>
</evidence>
<sequence length="239" mass="26038">MSDYAALERRDLEALLDLQFACAGAGSVRALREAAVEVLARRFGYRTATFFTGATFAGIFTDARPVVNGLRKWTLPAYQEEFHRLDPFAALARQGPPPGPVSLDVLPGALRDDRYLRTFLFRSGFHAKIVIPVPGRRLAGGIGLLAEEPGAFGPRDLARARLVGRLLAPLLDARVGAREPDLLDALTARQRETARLAGQGFTNEEIAAALHITRDTVKKHLSRVYAVTGTNRVGLARLV</sequence>
<keyword evidence="1" id="KW-0805">Transcription regulation</keyword>
<gene>
    <name evidence="5" type="ORF">ACRB68_39920</name>
</gene>
<dbReference type="SMART" id="SM00421">
    <property type="entry name" value="HTH_LUXR"/>
    <property type="match status" value="1"/>
</dbReference>
<dbReference type="CDD" id="cd06170">
    <property type="entry name" value="LuxR_C_like"/>
    <property type="match status" value="1"/>
</dbReference>
<keyword evidence="3" id="KW-0804">Transcription</keyword>
<dbReference type="PANTHER" id="PTHR44688">
    <property type="entry name" value="DNA-BINDING TRANSCRIPTIONAL ACTIVATOR DEVR_DOSR"/>
    <property type="match status" value="1"/>
</dbReference>
<dbReference type="GO" id="GO:0003677">
    <property type="term" value="F:DNA binding"/>
    <property type="evidence" value="ECO:0007669"/>
    <property type="project" value="UniProtKB-KW"/>
</dbReference>
<evidence type="ECO:0000313" key="5">
    <source>
        <dbReference type="EMBL" id="MQY05912.1"/>
    </source>
</evidence>
<dbReference type="Pfam" id="PF00196">
    <property type="entry name" value="GerE"/>
    <property type="match status" value="1"/>
</dbReference>
<dbReference type="OrthoDB" id="4456147at2"/>
<evidence type="ECO:0000256" key="3">
    <source>
        <dbReference type="ARBA" id="ARBA00023163"/>
    </source>
</evidence>
<proteinExistence type="predicted"/>
<dbReference type="GO" id="GO:0006355">
    <property type="term" value="P:regulation of DNA-templated transcription"/>
    <property type="evidence" value="ECO:0007669"/>
    <property type="project" value="InterPro"/>
</dbReference>
<dbReference type="Gene3D" id="1.10.10.10">
    <property type="entry name" value="Winged helix-like DNA-binding domain superfamily/Winged helix DNA-binding domain"/>
    <property type="match status" value="1"/>
</dbReference>
<accession>A0A7K0BYH2</accession>
<dbReference type="InterPro" id="IPR000792">
    <property type="entry name" value="Tscrpt_reg_LuxR_C"/>
</dbReference>
<dbReference type="AlphaFoldDB" id="A0A7K0BYH2"/>
<keyword evidence="2" id="KW-0238">DNA-binding</keyword>
<evidence type="ECO:0000256" key="1">
    <source>
        <dbReference type="ARBA" id="ARBA00023015"/>
    </source>
</evidence>
<feature type="domain" description="HTH luxR-type" evidence="4">
    <location>
        <begin position="179"/>
        <end position="239"/>
    </location>
</feature>
<comment type="caution">
    <text evidence="5">The sequence shown here is derived from an EMBL/GenBank/DDBJ whole genome shotgun (WGS) entry which is preliminary data.</text>
</comment>
<dbReference type="RefSeq" id="WP_153534252.1">
    <property type="nucleotide sequence ID" value="NZ_WEGH01000002.1"/>
</dbReference>
<reference evidence="5 6" key="1">
    <citation type="submission" date="2019-10" db="EMBL/GenBank/DDBJ databases">
        <title>Actinomadura rubteroloni sp. nov. and Actinomadura macrotermitis sp. nov., isolated from the gut of fungus growing-termite Macrotermes natalensis.</title>
        <authorList>
            <person name="Benndorf R."/>
            <person name="Martin K."/>
            <person name="Kuefner M."/>
            <person name="De Beer W."/>
            <person name="Kaster A.-K."/>
            <person name="Vollmers J."/>
            <person name="Poulsen M."/>
            <person name="Beemelmanns C."/>
        </authorList>
    </citation>
    <scope>NUCLEOTIDE SEQUENCE [LARGE SCALE GENOMIC DNA]</scope>
    <source>
        <strain evidence="5 6">RB68</strain>
    </source>
</reference>
<dbReference type="PROSITE" id="PS50043">
    <property type="entry name" value="HTH_LUXR_2"/>
    <property type="match status" value="1"/>
</dbReference>
<dbReference type="SUPFAM" id="SSF46894">
    <property type="entry name" value="C-terminal effector domain of the bipartite response regulators"/>
    <property type="match status" value="1"/>
</dbReference>
<dbReference type="PANTHER" id="PTHR44688:SF16">
    <property type="entry name" value="DNA-BINDING TRANSCRIPTIONAL ACTIVATOR DEVR_DOSR"/>
    <property type="match status" value="1"/>
</dbReference>
<organism evidence="5 6">
    <name type="scientific">Actinomadura macrotermitis</name>
    <dbReference type="NCBI Taxonomy" id="2585200"/>
    <lineage>
        <taxon>Bacteria</taxon>
        <taxon>Bacillati</taxon>
        <taxon>Actinomycetota</taxon>
        <taxon>Actinomycetes</taxon>
        <taxon>Streptosporangiales</taxon>
        <taxon>Thermomonosporaceae</taxon>
        <taxon>Actinomadura</taxon>
    </lineage>
</organism>
<evidence type="ECO:0000259" key="4">
    <source>
        <dbReference type="PROSITE" id="PS50043"/>
    </source>
</evidence>